<dbReference type="PROSITE" id="PS00211">
    <property type="entry name" value="ABC_TRANSPORTER_1"/>
    <property type="match status" value="1"/>
</dbReference>
<reference evidence="5 6" key="1">
    <citation type="submission" date="2018-09" db="EMBL/GenBank/DDBJ databases">
        <title>Metagenome Assembled Genomes from an Advanced Water Purification Facility.</title>
        <authorList>
            <person name="Stamps B.W."/>
            <person name="Spear J.R."/>
        </authorList>
    </citation>
    <scope>NUCLEOTIDE SEQUENCE [LARGE SCALE GENOMIC DNA]</scope>
    <source>
        <strain evidence="5">Bin_63_2</strain>
    </source>
</reference>
<organism evidence="5 6">
    <name type="scientific">Candidatus Dojkabacteria bacterium</name>
    <dbReference type="NCBI Taxonomy" id="2099670"/>
    <lineage>
        <taxon>Bacteria</taxon>
        <taxon>Candidatus Dojkabacteria</taxon>
    </lineage>
</organism>
<dbReference type="Pfam" id="PF00005">
    <property type="entry name" value="ABC_tran"/>
    <property type="match status" value="1"/>
</dbReference>
<gene>
    <name evidence="5" type="primary">sufC</name>
    <name evidence="5" type="ORF">E6Q11_05335</name>
</gene>
<dbReference type="PANTHER" id="PTHR43204:SF1">
    <property type="entry name" value="ABC TRANSPORTER I FAMILY MEMBER 6, CHLOROPLASTIC"/>
    <property type="match status" value="1"/>
</dbReference>
<dbReference type="GO" id="GO:0016887">
    <property type="term" value="F:ATP hydrolysis activity"/>
    <property type="evidence" value="ECO:0007669"/>
    <property type="project" value="InterPro"/>
</dbReference>
<dbReference type="SMART" id="SM00382">
    <property type="entry name" value="AAA"/>
    <property type="match status" value="1"/>
</dbReference>
<dbReference type="SUPFAM" id="SSF52540">
    <property type="entry name" value="P-loop containing nucleoside triphosphate hydrolases"/>
    <property type="match status" value="1"/>
</dbReference>
<evidence type="ECO:0000259" key="4">
    <source>
        <dbReference type="PROSITE" id="PS50893"/>
    </source>
</evidence>
<dbReference type="InterPro" id="IPR017871">
    <property type="entry name" value="ABC_transporter-like_CS"/>
</dbReference>
<dbReference type="Proteomes" id="UP000321026">
    <property type="component" value="Unassembled WGS sequence"/>
</dbReference>
<keyword evidence="3" id="KW-0067">ATP-binding</keyword>
<evidence type="ECO:0000313" key="5">
    <source>
        <dbReference type="EMBL" id="TXG76108.1"/>
    </source>
</evidence>
<comment type="caution">
    <text evidence="5">The sequence shown here is derived from an EMBL/GenBank/DDBJ whole genome shotgun (WGS) entry which is preliminary data.</text>
</comment>
<dbReference type="PROSITE" id="PS50893">
    <property type="entry name" value="ABC_TRANSPORTER_2"/>
    <property type="match status" value="1"/>
</dbReference>
<dbReference type="InterPro" id="IPR003593">
    <property type="entry name" value="AAA+_ATPase"/>
</dbReference>
<dbReference type="InterPro" id="IPR003439">
    <property type="entry name" value="ABC_transporter-like_ATP-bd"/>
</dbReference>
<accession>A0A5C7J498</accession>
<dbReference type="InterPro" id="IPR027417">
    <property type="entry name" value="P-loop_NTPase"/>
</dbReference>
<evidence type="ECO:0000313" key="6">
    <source>
        <dbReference type="Proteomes" id="UP000321026"/>
    </source>
</evidence>
<proteinExistence type="inferred from homology"/>
<evidence type="ECO:0000256" key="3">
    <source>
        <dbReference type="ARBA" id="ARBA00022840"/>
    </source>
</evidence>
<dbReference type="InterPro" id="IPR010230">
    <property type="entry name" value="FeS-cluster_ATPase_SufC"/>
</dbReference>
<dbReference type="GO" id="GO:0005524">
    <property type="term" value="F:ATP binding"/>
    <property type="evidence" value="ECO:0007669"/>
    <property type="project" value="UniProtKB-KW"/>
</dbReference>
<dbReference type="NCBIfam" id="TIGR01978">
    <property type="entry name" value="sufC"/>
    <property type="match status" value="1"/>
</dbReference>
<sequence length="238" mass="26249">MLHINNLTSSIGEKTILSNIEVSFEDGKVYAIMGPNGSGKSTLAASIMGHPLYTLSDKSKIVFNGTEIHDEETHVRAKRGIFLSFQSPLTLSGVNVFQLLRVALDGAIEPLELKNKLKKTAAQLKVKEELLSRSLNDGFSGGEKKKMEILQAAIVEPSFLMLDEIDTGVDVDSLKTIAEFLTTMKNKNRTIVVITHYNRILKYLIPDEVLVIKDGKLATKGSAELAQKIESEGYSWIK</sequence>
<evidence type="ECO:0000256" key="1">
    <source>
        <dbReference type="ARBA" id="ARBA00006216"/>
    </source>
</evidence>
<dbReference type="AlphaFoldDB" id="A0A5C7J498"/>
<keyword evidence="2" id="KW-0547">Nucleotide-binding</keyword>
<dbReference type="Gene3D" id="3.40.50.300">
    <property type="entry name" value="P-loop containing nucleotide triphosphate hydrolases"/>
    <property type="match status" value="1"/>
</dbReference>
<dbReference type="EMBL" id="SSDS01000084">
    <property type="protein sequence ID" value="TXG76108.1"/>
    <property type="molecule type" value="Genomic_DNA"/>
</dbReference>
<name>A0A5C7J498_9BACT</name>
<protein>
    <submittedName>
        <fullName evidence="5">Fe-S cluster assembly ATPase SufC</fullName>
    </submittedName>
</protein>
<comment type="similarity">
    <text evidence="1">Belongs to the ABC transporter superfamily. Ycf16 family.</text>
</comment>
<evidence type="ECO:0000256" key="2">
    <source>
        <dbReference type="ARBA" id="ARBA00022741"/>
    </source>
</evidence>
<feature type="domain" description="ABC transporter" evidence="4">
    <location>
        <begin position="2"/>
        <end position="237"/>
    </location>
</feature>
<dbReference type="PANTHER" id="PTHR43204">
    <property type="entry name" value="ABC TRANSPORTER I FAMILY MEMBER 6, CHLOROPLASTIC"/>
    <property type="match status" value="1"/>
</dbReference>